<evidence type="ECO:0000256" key="2">
    <source>
        <dbReference type="ARBA" id="ARBA00022833"/>
    </source>
</evidence>
<dbReference type="VEuPathDB" id="VectorBase:RSAN_035543"/>
<dbReference type="EMBL" id="JABSTV010001246">
    <property type="protein sequence ID" value="KAH7976126.1"/>
    <property type="molecule type" value="Genomic_DNA"/>
</dbReference>
<keyword evidence="1 3" id="KW-0479">Metal-binding</keyword>
<evidence type="ECO:0000313" key="6">
    <source>
        <dbReference type="EMBL" id="KAH7976126.1"/>
    </source>
</evidence>
<dbReference type="Proteomes" id="UP000821837">
    <property type="component" value="Chromosome 10"/>
</dbReference>
<reference evidence="6" key="2">
    <citation type="submission" date="2021-09" db="EMBL/GenBank/DDBJ databases">
        <authorList>
            <person name="Jia N."/>
            <person name="Wang J."/>
            <person name="Shi W."/>
            <person name="Du L."/>
            <person name="Sun Y."/>
            <person name="Zhan W."/>
            <person name="Jiang J."/>
            <person name="Wang Q."/>
            <person name="Zhang B."/>
            <person name="Ji P."/>
            <person name="Sakyi L.B."/>
            <person name="Cui X."/>
            <person name="Yuan T."/>
            <person name="Jiang B."/>
            <person name="Yang W."/>
            <person name="Lam T.T.-Y."/>
            <person name="Chang Q."/>
            <person name="Ding S."/>
            <person name="Wang X."/>
            <person name="Zhu J."/>
            <person name="Ruan X."/>
            <person name="Zhao L."/>
            <person name="Wei J."/>
            <person name="Que T."/>
            <person name="Du C."/>
            <person name="Cheng J."/>
            <person name="Dai P."/>
            <person name="Han X."/>
            <person name="Huang E."/>
            <person name="Gao Y."/>
            <person name="Liu J."/>
            <person name="Shao H."/>
            <person name="Ye R."/>
            <person name="Li L."/>
            <person name="Wei W."/>
            <person name="Wang X."/>
            <person name="Wang C."/>
            <person name="Huo Q."/>
            <person name="Li W."/>
            <person name="Guo W."/>
            <person name="Chen H."/>
            <person name="Chen S."/>
            <person name="Zhou L."/>
            <person name="Zhou L."/>
            <person name="Ni X."/>
            <person name="Tian J."/>
            <person name="Zhou Y."/>
            <person name="Sheng Y."/>
            <person name="Liu T."/>
            <person name="Pan Y."/>
            <person name="Xia L."/>
            <person name="Li J."/>
            <person name="Zhao F."/>
            <person name="Cao W."/>
        </authorList>
    </citation>
    <scope>NUCLEOTIDE SEQUENCE</scope>
    <source>
        <strain evidence="6">Rsan-2018</strain>
        <tissue evidence="6">Larvae</tissue>
    </source>
</reference>
<evidence type="ECO:0000256" key="4">
    <source>
        <dbReference type="SAM" id="MobiDB-lite"/>
    </source>
</evidence>
<dbReference type="Pfam" id="PF21355">
    <property type="entry name" value="TRAF-mep_MATH"/>
    <property type="match status" value="1"/>
</dbReference>
<keyword evidence="1 3" id="KW-0863">Zinc-finger</keyword>
<dbReference type="Gene3D" id="3.30.40.10">
    <property type="entry name" value="Zinc/RING finger domain, C3HC4 (zinc finger)"/>
    <property type="match status" value="1"/>
</dbReference>
<dbReference type="InterPro" id="IPR013083">
    <property type="entry name" value="Znf_RING/FYVE/PHD"/>
</dbReference>
<protein>
    <recommendedName>
        <fullName evidence="5">RING-type domain-containing protein</fullName>
    </recommendedName>
</protein>
<feature type="compositionally biased region" description="Polar residues" evidence="4">
    <location>
        <begin position="218"/>
        <end position="231"/>
    </location>
</feature>
<reference evidence="6" key="1">
    <citation type="journal article" date="2020" name="Cell">
        <title>Large-Scale Comparative Analyses of Tick Genomes Elucidate Their Genetic Diversity and Vector Capacities.</title>
        <authorList>
            <consortium name="Tick Genome and Microbiome Consortium (TIGMIC)"/>
            <person name="Jia N."/>
            <person name="Wang J."/>
            <person name="Shi W."/>
            <person name="Du L."/>
            <person name="Sun Y."/>
            <person name="Zhan W."/>
            <person name="Jiang J.F."/>
            <person name="Wang Q."/>
            <person name="Zhang B."/>
            <person name="Ji P."/>
            <person name="Bell-Sakyi L."/>
            <person name="Cui X.M."/>
            <person name="Yuan T.T."/>
            <person name="Jiang B.G."/>
            <person name="Yang W.F."/>
            <person name="Lam T.T."/>
            <person name="Chang Q.C."/>
            <person name="Ding S.J."/>
            <person name="Wang X.J."/>
            <person name="Zhu J.G."/>
            <person name="Ruan X.D."/>
            <person name="Zhao L."/>
            <person name="Wei J.T."/>
            <person name="Ye R.Z."/>
            <person name="Que T.C."/>
            <person name="Du C.H."/>
            <person name="Zhou Y.H."/>
            <person name="Cheng J.X."/>
            <person name="Dai P.F."/>
            <person name="Guo W.B."/>
            <person name="Han X.H."/>
            <person name="Huang E.J."/>
            <person name="Li L.F."/>
            <person name="Wei W."/>
            <person name="Gao Y.C."/>
            <person name="Liu J.Z."/>
            <person name="Shao H.Z."/>
            <person name="Wang X."/>
            <person name="Wang C.C."/>
            <person name="Yang T.C."/>
            <person name="Huo Q.B."/>
            <person name="Li W."/>
            <person name="Chen H.Y."/>
            <person name="Chen S.E."/>
            <person name="Zhou L.G."/>
            <person name="Ni X.B."/>
            <person name="Tian J.H."/>
            <person name="Sheng Y."/>
            <person name="Liu T."/>
            <person name="Pan Y.S."/>
            <person name="Xia L.Y."/>
            <person name="Li J."/>
            <person name="Zhao F."/>
            <person name="Cao W.C."/>
        </authorList>
    </citation>
    <scope>NUCLEOTIDE SEQUENCE</scope>
    <source>
        <strain evidence="6">Rsan-2018</strain>
    </source>
</reference>
<dbReference type="OrthoDB" id="6499288at2759"/>
<dbReference type="InterPro" id="IPR049342">
    <property type="entry name" value="TRAF1-6_MATH_dom"/>
</dbReference>
<feature type="domain" description="RING-type" evidence="5">
    <location>
        <begin position="32"/>
        <end position="68"/>
    </location>
</feature>
<keyword evidence="2" id="KW-0862">Zinc</keyword>
<organism evidence="6 7">
    <name type="scientific">Rhipicephalus sanguineus</name>
    <name type="common">Brown dog tick</name>
    <name type="synonym">Ixodes sanguineus</name>
    <dbReference type="NCBI Taxonomy" id="34632"/>
    <lineage>
        <taxon>Eukaryota</taxon>
        <taxon>Metazoa</taxon>
        <taxon>Ecdysozoa</taxon>
        <taxon>Arthropoda</taxon>
        <taxon>Chelicerata</taxon>
        <taxon>Arachnida</taxon>
        <taxon>Acari</taxon>
        <taxon>Parasitiformes</taxon>
        <taxon>Ixodida</taxon>
        <taxon>Ixodoidea</taxon>
        <taxon>Ixodidae</taxon>
        <taxon>Rhipicephalinae</taxon>
        <taxon>Rhipicephalus</taxon>
        <taxon>Rhipicephalus</taxon>
    </lineage>
</organism>
<dbReference type="Gene3D" id="2.60.210.10">
    <property type="entry name" value="Apoptosis, Tumor Necrosis Factor Receptor Associated Protein 2, Chain A"/>
    <property type="match status" value="1"/>
</dbReference>
<dbReference type="AlphaFoldDB" id="A0A9D4QD75"/>
<accession>A0A9D4QD75</accession>
<dbReference type="SUPFAM" id="SSF57850">
    <property type="entry name" value="RING/U-box"/>
    <property type="match status" value="1"/>
</dbReference>
<keyword evidence="7" id="KW-1185">Reference proteome</keyword>
<evidence type="ECO:0000256" key="3">
    <source>
        <dbReference type="PROSITE-ProRule" id="PRU00175"/>
    </source>
</evidence>
<dbReference type="InterPro" id="IPR001841">
    <property type="entry name" value="Znf_RING"/>
</dbReference>
<dbReference type="SUPFAM" id="SSF49599">
    <property type="entry name" value="TRAF domain-like"/>
    <property type="match status" value="1"/>
</dbReference>
<evidence type="ECO:0000256" key="1">
    <source>
        <dbReference type="ARBA" id="ARBA00022771"/>
    </source>
</evidence>
<sequence>MASWEYTLTGFSAFLEQRRVSFMQPMPAGCVCSRCGRVPAVMVYLPCGHVTCEYCFRVVVLGAACPLDGLTFTADQLVYHRVPLSDLENRRVFCTVGGRRCPNFAGTLGELTEHMLHCRSVDVNCDKCRRPVASELLVDHYRNCGQGNRAREVPVDRAAEELGGVRADLLPQRARDDGDVDVDNAQGAYILGEMLASVEGALSSMQAMADSVHRGSPSPRTKTSIVGPSRTPSKPGALIVTCKLFDVHTARDSVAPGVEHNLSSELYTLAGYTFKLQCNFASSEVEENVEEVNVRFGLFLCAGVWDDLLEWPFPKKVSLTIAHPMDEAKDVVLALPMEGNQVLKKPRSGRNSNMGYMTEPKPWSDIELHGYIVRGALYVNVEFE</sequence>
<gene>
    <name evidence="6" type="ORF">HPB52_008685</name>
</gene>
<evidence type="ECO:0000259" key="5">
    <source>
        <dbReference type="PROSITE" id="PS50089"/>
    </source>
</evidence>
<dbReference type="PROSITE" id="PS50089">
    <property type="entry name" value="ZF_RING_2"/>
    <property type="match status" value="1"/>
</dbReference>
<name>A0A9D4QD75_RHISA</name>
<comment type="caution">
    <text evidence="6">The sequence shown here is derived from an EMBL/GenBank/DDBJ whole genome shotgun (WGS) entry which is preliminary data.</text>
</comment>
<evidence type="ECO:0000313" key="7">
    <source>
        <dbReference type="Proteomes" id="UP000821837"/>
    </source>
</evidence>
<feature type="region of interest" description="Disordered" evidence="4">
    <location>
        <begin position="211"/>
        <end position="231"/>
    </location>
</feature>
<dbReference type="InterPro" id="IPR008974">
    <property type="entry name" value="TRAF-like"/>
</dbReference>
<proteinExistence type="predicted"/>
<dbReference type="GO" id="GO:0008270">
    <property type="term" value="F:zinc ion binding"/>
    <property type="evidence" value="ECO:0007669"/>
    <property type="project" value="UniProtKB-KW"/>
</dbReference>